<dbReference type="Pfam" id="PF03399">
    <property type="entry name" value="SAC3_GANP"/>
    <property type="match status" value="1"/>
</dbReference>
<dbReference type="PANTHER" id="PTHR12436">
    <property type="entry name" value="80 KDA MCM3-ASSOCIATED PROTEIN"/>
    <property type="match status" value="1"/>
</dbReference>
<dbReference type="Gramene" id="ERN12434">
    <property type="protein sequence ID" value="ERN12434"/>
    <property type="gene ID" value="AMTR_s00025p00140350"/>
</dbReference>
<dbReference type="Proteomes" id="UP000017836">
    <property type="component" value="Unassembled WGS sequence"/>
</dbReference>
<dbReference type="STRING" id="13333.W1PWY7"/>
<dbReference type="PROSITE" id="PS50250">
    <property type="entry name" value="PCI"/>
    <property type="match status" value="1"/>
</dbReference>
<gene>
    <name evidence="2" type="ORF">AMTR_s00025p00140350</name>
</gene>
<dbReference type="AlphaFoldDB" id="W1PWY7"/>
<reference evidence="3" key="1">
    <citation type="journal article" date="2013" name="Science">
        <title>The Amborella genome and the evolution of flowering plants.</title>
        <authorList>
            <consortium name="Amborella Genome Project"/>
        </authorList>
    </citation>
    <scope>NUCLEOTIDE SEQUENCE [LARGE SCALE GENOMIC DNA]</scope>
</reference>
<sequence>METTFDGEVEPSCVVAGLCPDMCPEPEREERGRKGDLDKYERLNEDRNQTSKFLAVKKYTRTADREAHLIRPMPVLQKTVNYLLNLLNQPYDDQLLGLYNFLWDRMRAIRMDLRMQHIFNRDAILMQEQMIRFHIIAMHELCEYTKGEGFSEGFDAHLNIEQMNKTSVELFQMYDDHRKKGNSVPTEKEFRGYYALLKLDKHPGYKVEPAELSLDLAKMTPEIRNSSEVLFARAVARACRTGNFIAFFRLARKATYLQACLMHAHFAKLRSQALASLHSGLQSNQGIPVAQVVKWLGMEGEDIESLLQYHGFLIKHFEDSYMVKEGPFLNADRDYVTKCSRLVHLKKSAKVVDDVVSDQQVTHMQVEKRTGDVMEKPDKKIGHLIKSKWVDSADEGMHDSDAGIFHKYNQHSSMFKAPLLVNSSPVPINSEFIADTYMVESPQFASDQDGSQLVAMEITKECQLTEDDNLMDQSMGHKYLPEVDEAPEFGTSKVMEIKNTNEEPARSMALMEHVDNEVEMVNQKAEADNARLKLIIRIWKQCSKKRREAREQHQLMSNAALSSLSLGPPIRPNKAETKPVDELNIDYVTKERYYRHEKSWSRLNVSEVVVPVLKERNPDAKCLCWKLILCSQGEIPNGQGLGHRKNASWMVGSWLHAKLLGHGNEDEKNDLLVSSPGLSIWRKWVVNPIDRNHICCLSVVKEVSFDNTGPAKFSEAVAGGSGILFLLSDCNRCDLERARLHKLVMSLPSGSRLPLLIAASTMGEYEVLDPYAMITNRLELGNLDQTRINSFSIIFLDKAQGIDGFFSDANLREGLQWLANLSPQQPILRRLKTHDLVLSYLSSSMEILKKTNFYEVSPDQCINAFNDALEKSVDEIIVASQCSTTGWPCPEVDLLQECSREGRIVSLYLPRIGWNSAEKIEPILVNLKACKLPFFSTRQIWYNEFFKGNFAEIEEKKSVLEKCLKWYLNHGSGIMGEEMAEREAGLMVQRCAYLVRERLTYQIVPRWPVIFRRIFNWRLLNLTNGRSSAIYILEHRFRPILEGDMSIDWAPTELSFDEMLEAGCGILGFLETTNQGNGLIEPARGGEGDWLRFQGHLLQSSEEFRNNEMSLRSENLRSEEILTEDGILTSDVFDENASENEKRRIVGWEEDDKLNRLLEQCDIVQSKIDEKLAIFF</sequence>
<dbReference type="HOGENOM" id="CLU_003928_0_0_1"/>
<dbReference type="eggNOG" id="KOG1860">
    <property type="taxonomic scope" value="Eukaryota"/>
</dbReference>
<evidence type="ECO:0000259" key="1">
    <source>
        <dbReference type="PROSITE" id="PS50250"/>
    </source>
</evidence>
<proteinExistence type="predicted"/>
<dbReference type="GO" id="GO:0005737">
    <property type="term" value="C:cytoplasm"/>
    <property type="evidence" value="ECO:0000318"/>
    <property type="project" value="GO_Central"/>
</dbReference>
<dbReference type="PANTHER" id="PTHR12436:SF17">
    <property type="entry name" value="SAC3 FAMILY PROTEIN B"/>
    <property type="match status" value="1"/>
</dbReference>
<dbReference type="GO" id="GO:0005634">
    <property type="term" value="C:nucleus"/>
    <property type="evidence" value="ECO:0000318"/>
    <property type="project" value="GO_Central"/>
</dbReference>
<dbReference type="EMBL" id="KI392614">
    <property type="protein sequence ID" value="ERN12434.1"/>
    <property type="molecule type" value="Genomic_DNA"/>
</dbReference>
<keyword evidence="3" id="KW-1185">Reference proteome</keyword>
<dbReference type="GO" id="GO:0006406">
    <property type="term" value="P:mRNA export from nucleus"/>
    <property type="evidence" value="ECO:0000318"/>
    <property type="project" value="GO_Central"/>
</dbReference>
<dbReference type="InterPro" id="IPR005062">
    <property type="entry name" value="SAC3/GANP/THP3_conserved"/>
</dbReference>
<dbReference type="Gene3D" id="1.25.40.990">
    <property type="match status" value="1"/>
</dbReference>
<organism evidence="2 3">
    <name type="scientific">Amborella trichopoda</name>
    <dbReference type="NCBI Taxonomy" id="13333"/>
    <lineage>
        <taxon>Eukaryota</taxon>
        <taxon>Viridiplantae</taxon>
        <taxon>Streptophyta</taxon>
        <taxon>Embryophyta</taxon>
        <taxon>Tracheophyta</taxon>
        <taxon>Spermatophyta</taxon>
        <taxon>Magnoliopsida</taxon>
        <taxon>Amborellales</taxon>
        <taxon>Amborellaceae</taxon>
        <taxon>Amborella</taxon>
    </lineage>
</organism>
<dbReference type="OMA" id="CPEPERE"/>
<evidence type="ECO:0000313" key="2">
    <source>
        <dbReference type="EMBL" id="ERN12434.1"/>
    </source>
</evidence>
<name>W1PWY7_AMBTC</name>
<dbReference type="InterPro" id="IPR000717">
    <property type="entry name" value="PCI_dom"/>
</dbReference>
<dbReference type="InterPro" id="IPR045107">
    <property type="entry name" value="SAC3/GANP/THP3"/>
</dbReference>
<dbReference type="GO" id="GO:0070390">
    <property type="term" value="C:transcription export complex 2"/>
    <property type="evidence" value="ECO:0000318"/>
    <property type="project" value="GO_Central"/>
</dbReference>
<evidence type="ECO:0000313" key="3">
    <source>
        <dbReference type="Proteomes" id="UP000017836"/>
    </source>
</evidence>
<dbReference type="GO" id="GO:0034399">
    <property type="term" value="C:nuclear periphery"/>
    <property type="evidence" value="ECO:0007669"/>
    <property type="project" value="EnsemblPlants"/>
</dbReference>
<protein>
    <recommendedName>
        <fullName evidence="1">PCI domain-containing protein</fullName>
    </recommendedName>
</protein>
<dbReference type="FunFam" id="1.25.40.990:FF:000004">
    <property type="entry name" value="Putative peptidase C48 domain family protein"/>
    <property type="match status" value="1"/>
</dbReference>
<feature type="domain" description="PCI" evidence="1">
    <location>
        <begin position="159"/>
        <end position="347"/>
    </location>
</feature>
<accession>W1PWY7</accession>